<comment type="caution">
    <text evidence="1">The sequence shown here is derived from an EMBL/GenBank/DDBJ whole genome shotgun (WGS) entry which is preliminary data.</text>
</comment>
<evidence type="ECO:0000313" key="1">
    <source>
        <dbReference type="EMBL" id="CAG5129436.1"/>
    </source>
</evidence>
<sequence length="98" mass="11086">MARFEAAPSILGNIAFKKALFQSPSPAPETTKSTTNSELAPSASLIYKVQLQHDIDLNLHHIKKSIHIERLKNLRELSTKLQDDDWRYESAEKLTGLQ</sequence>
<proteinExistence type="predicted"/>
<reference evidence="1" key="1">
    <citation type="submission" date="2021-04" db="EMBL/GenBank/DDBJ databases">
        <authorList>
            <consortium name="Molecular Ecology Group"/>
        </authorList>
    </citation>
    <scope>NUCLEOTIDE SEQUENCE</scope>
</reference>
<evidence type="ECO:0000313" key="2">
    <source>
        <dbReference type="Proteomes" id="UP000678393"/>
    </source>
</evidence>
<dbReference type="Proteomes" id="UP000678393">
    <property type="component" value="Unassembled WGS sequence"/>
</dbReference>
<evidence type="ECO:0008006" key="3">
    <source>
        <dbReference type="Google" id="ProtNLM"/>
    </source>
</evidence>
<accession>A0A8S3ZPX6</accession>
<dbReference type="EMBL" id="CAJHNH020003498">
    <property type="protein sequence ID" value="CAG5129436.1"/>
    <property type="molecule type" value="Genomic_DNA"/>
</dbReference>
<name>A0A8S3ZPX6_9EUPU</name>
<dbReference type="AlphaFoldDB" id="A0A8S3ZPX6"/>
<protein>
    <recommendedName>
        <fullName evidence="3">Anaphase-promoting complex subunit 16</fullName>
    </recommendedName>
</protein>
<gene>
    <name evidence="1" type="ORF">CUNI_LOCUS14994</name>
</gene>
<dbReference type="OrthoDB" id="6374621at2759"/>
<organism evidence="1 2">
    <name type="scientific">Candidula unifasciata</name>
    <dbReference type="NCBI Taxonomy" id="100452"/>
    <lineage>
        <taxon>Eukaryota</taxon>
        <taxon>Metazoa</taxon>
        <taxon>Spiralia</taxon>
        <taxon>Lophotrochozoa</taxon>
        <taxon>Mollusca</taxon>
        <taxon>Gastropoda</taxon>
        <taxon>Heterobranchia</taxon>
        <taxon>Euthyneura</taxon>
        <taxon>Panpulmonata</taxon>
        <taxon>Eupulmonata</taxon>
        <taxon>Stylommatophora</taxon>
        <taxon>Helicina</taxon>
        <taxon>Helicoidea</taxon>
        <taxon>Geomitridae</taxon>
        <taxon>Candidula</taxon>
    </lineage>
</organism>
<keyword evidence="2" id="KW-1185">Reference proteome</keyword>